<evidence type="ECO:0000259" key="5">
    <source>
        <dbReference type="Pfam" id="PF25975"/>
    </source>
</evidence>
<dbReference type="RefSeq" id="WP_224194186.1">
    <property type="nucleotide sequence ID" value="NZ_JAIRAU010000031.1"/>
</dbReference>
<dbReference type="Proteomes" id="UP001139031">
    <property type="component" value="Unassembled WGS sequence"/>
</dbReference>
<feature type="domain" description="CzcB-like barrel-sandwich hybrid" evidence="4">
    <location>
        <begin position="82"/>
        <end position="210"/>
    </location>
</feature>
<sequence length="372" mass="39857">MRSAFGPWLAAAVTVGCAAPAPRESVTLAPAYTPTADGRMRVREDLWERLELVRAERSDVEAEIEGLGRLEFAPDAAYAVRVPFDAYVEAVHVAAGSHVRPDDALATLRSGEVARLRSEVRRLTATLAARRDAVTRFNQLVAQGAASPRELVEAEAELAAGEAELRGVREGLRAVQADHRGADRFVLRASAAGQVLRRTLDPGERVSPDDVEPAFLIGDAVRLIATAAFPERDAAAVREGAECTFFAPALGAERFAGTLVQVVQTLDRATRTAVAVCQPETTEPRLRAEMAVRVRAVARGADTLVVPRSAVLLRRDAMVVFVAAGDHVLERRVVSLGANLGDRVQITGGLAEGDEVVVENAVLLDSELDRLL</sequence>
<dbReference type="InterPro" id="IPR058649">
    <property type="entry name" value="CzcB_C"/>
</dbReference>
<feature type="domain" description="CusB-like beta-barrel" evidence="3">
    <location>
        <begin position="226"/>
        <end position="297"/>
    </location>
</feature>
<dbReference type="EMBL" id="JAIRAU010000031">
    <property type="protein sequence ID" value="MBZ5712427.1"/>
    <property type="molecule type" value="Genomic_DNA"/>
</dbReference>
<evidence type="ECO:0000313" key="6">
    <source>
        <dbReference type="EMBL" id="MBZ5712427.1"/>
    </source>
</evidence>
<evidence type="ECO:0000259" key="3">
    <source>
        <dbReference type="Pfam" id="PF25954"/>
    </source>
</evidence>
<dbReference type="InterPro" id="IPR058792">
    <property type="entry name" value="Beta-barrel_RND_2"/>
</dbReference>
<feature type="domain" description="CzcB-like C-terminal circularly permuted SH3-like" evidence="5">
    <location>
        <begin position="305"/>
        <end position="361"/>
    </location>
</feature>
<evidence type="ECO:0000256" key="2">
    <source>
        <dbReference type="ARBA" id="ARBA00022448"/>
    </source>
</evidence>
<dbReference type="PROSITE" id="PS51257">
    <property type="entry name" value="PROKAR_LIPOPROTEIN"/>
    <property type="match status" value="1"/>
</dbReference>
<dbReference type="Gene3D" id="2.40.50.100">
    <property type="match status" value="1"/>
</dbReference>
<dbReference type="InterPro" id="IPR051909">
    <property type="entry name" value="MFP_Cation_Efflux"/>
</dbReference>
<reference evidence="6" key="1">
    <citation type="submission" date="2021-08" db="EMBL/GenBank/DDBJ databases">
        <authorList>
            <person name="Stevens D.C."/>
        </authorList>
    </citation>
    <scope>NUCLEOTIDE SEQUENCE</scope>
    <source>
        <strain evidence="6">DSM 53165</strain>
    </source>
</reference>
<dbReference type="Gene3D" id="2.40.420.20">
    <property type="match status" value="1"/>
</dbReference>
<keyword evidence="2" id="KW-0813">Transport</keyword>
<proteinExistence type="inferred from homology"/>
<protein>
    <submittedName>
        <fullName evidence="6">Efflux RND transporter periplasmic adaptor subunit</fullName>
    </submittedName>
</protein>
<dbReference type="Pfam" id="PF25975">
    <property type="entry name" value="CzcB_C"/>
    <property type="match status" value="1"/>
</dbReference>
<dbReference type="Gene3D" id="2.40.30.170">
    <property type="match status" value="1"/>
</dbReference>
<comment type="similarity">
    <text evidence="1">Belongs to the membrane fusion protein (MFP) (TC 8.A.1) family.</text>
</comment>
<dbReference type="InterPro" id="IPR006143">
    <property type="entry name" value="RND_pump_MFP"/>
</dbReference>
<evidence type="ECO:0000256" key="1">
    <source>
        <dbReference type="ARBA" id="ARBA00009477"/>
    </source>
</evidence>
<evidence type="ECO:0000259" key="4">
    <source>
        <dbReference type="Pfam" id="PF25973"/>
    </source>
</evidence>
<dbReference type="Pfam" id="PF25973">
    <property type="entry name" value="BSH_CzcB"/>
    <property type="match status" value="1"/>
</dbReference>
<keyword evidence="7" id="KW-1185">Reference proteome</keyword>
<dbReference type="NCBIfam" id="TIGR01730">
    <property type="entry name" value="RND_mfp"/>
    <property type="match status" value="1"/>
</dbReference>
<dbReference type="Pfam" id="PF25954">
    <property type="entry name" value="Beta-barrel_RND_2"/>
    <property type="match status" value="1"/>
</dbReference>
<name>A0ABS7TWB1_9BACT</name>
<dbReference type="PANTHER" id="PTHR30097:SF4">
    <property type="entry name" value="SLR6042 PROTEIN"/>
    <property type="match status" value="1"/>
</dbReference>
<accession>A0ABS7TWB1</accession>
<dbReference type="PANTHER" id="PTHR30097">
    <property type="entry name" value="CATION EFFLUX SYSTEM PROTEIN CUSB"/>
    <property type="match status" value="1"/>
</dbReference>
<organism evidence="6 7">
    <name type="scientific">Nannocystis pusilla</name>
    <dbReference type="NCBI Taxonomy" id="889268"/>
    <lineage>
        <taxon>Bacteria</taxon>
        <taxon>Pseudomonadati</taxon>
        <taxon>Myxococcota</taxon>
        <taxon>Polyangia</taxon>
        <taxon>Nannocystales</taxon>
        <taxon>Nannocystaceae</taxon>
        <taxon>Nannocystis</taxon>
    </lineage>
</organism>
<comment type="caution">
    <text evidence="6">The sequence shown here is derived from an EMBL/GenBank/DDBJ whole genome shotgun (WGS) entry which is preliminary data.</text>
</comment>
<dbReference type="InterPro" id="IPR058647">
    <property type="entry name" value="BSH_CzcB-like"/>
</dbReference>
<evidence type="ECO:0000313" key="7">
    <source>
        <dbReference type="Proteomes" id="UP001139031"/>
    </source>
</evidence>
<gene>
    <name evidence="6" type="ORF">K7C98_24560</name>
</gene>
<dbReference type="SUPFAM" id="SSF111369">
    <property type="entry name" value="HlyD-like secretion proteins"/>
    <property type="match status" value="1"/>
</dbReference>